<dbReference type="AlphaFoldDB" id="A0A2A5CEA2"/>
<organism evidence="2">
    <name type="scientific">SAR86 cluster bacterium</name>
    <dbReference type="NCBI Taxonomy" id="2030880"/>
    <lineage>
        <taxon>Bacteria</taxon>
        <taxon>Pseudomonadati</taxon>
        <taxon>Pseudomonadota</taxon>
        <taxon>Gammaproteobacteria</taxon>
        <taxon>SAR86 cluster</taxon>
    </lineage>
</organism>
<dbReference type="SMART" id="SM00849">
    <property type="entry name" value="Lactamase_B"/>
    <property type="match status" value="1"/>
</dbReference>
<accession>A0A2A5CEA2</accession>
<dbReference type="Pfam" id="PF00753">
    <property type="entry name" value="Lactamase_B"/>
    <property type="match status" value="1"/>
</dbReference>
<dbReference type="EMBL" id="NVWI01000003">
    <property type="protein sequence ID" value="PCJ42063.1"/>
    <property type="molecule type" value="Genomic_DNA"/>
</dbReference>
<evidence type="ECO:0000313" key="2">
    <source>
        <dbReference type="EMBL" id="PCJ42063.1"/>
    </source>
</evidence>
<feature type="domain" description="Metallo-beta-lactamase" evidence="1">
    <location>
        <begin position="347"/>
        <end position="547"/>
    </location>
</feature>
<dbReference type="Proteomes" id="UP000228987">
    <property type="component" value="Unassembled WGS sequence"/>
</dbReference>
<dbReference type="InterPro" id="IPR036866">
    <property type="entry name" value="RibonucZ/Hydroxyglut_hydro"/>
</dbReference>
<dbReference type="Gene3D" id="3.60.15.10">
    <property type="entry name" value="Ribonuclease Z/Hydroxyacylglutathione hydrolase-like"/>
    <property type="match status" value="1"/>
</dbReference>
<name>A0A2A5CEA2_9GAMM</name>
<sequence length="558" mass="60502">MPAFSCIFFCTIVLSVMLEFTPLNPILKPLRLKSSACISLNRHMTKISTEVSLMRNALIILLSTLALVACAGEEEMASSAPMPAAPLSSDEVLANVQAAMGTENLSSITVSGRAWSIRNSFRQTRSANPPWISRDEIMHYVRTIDLAAPASLASGDTYVQNLFYDPQYPADYTQNITAQDMNWSNQLNIWLTPWGFLQGAETNGVSVSMMDGDTVLSWISPENQTSPSGMRYTVNAHINDDNLISMTETWVEDDFMGNMRVSAVYRDYEEMDGVMVPATSEIWQGGGAIFGVALLAADANPTNLTALITPPPGGGRGGFGPPPGGAAPSPADLIEEVAPGVYHITTNYNSLAVEFEDGFIVFESGGFPPRANAGIIMEAVASVSEKPITAVINSHPHSDHTPSLIPMVSAGIPLIVSENSVDFLRMALSTPRTLLGEDTLNPEFQVVPDNGVMVIEDSMNRLEIHHVPNIHTDSMLFAYLPEHRLAIQADFTIRADDNDNTLPWQGQNRIVQGLAIYVDANGLEFDTLLGVHAPSYPQDSDDVLMALPDPDFVAPSPF</sequence>
<dbReference type="SUPFAM" id="SSF56281">
    <property type="entry name" value="Metallo-hydrolase/oxidoreductase"/>
    <property type="match status" value="1"/>
</dbReference>
<dbReference type="InterPro" id="IPR001279">
    <property type="entry name" value="Metallo-B-lactamas"/>
</dbReference>
<comment type="caution">
    <text evidence="2">The sequence shown here is derived from an EMBL/GenBank/DDBJ whole genome shotgun (WGS) entry which is preliminary data.</text>
</comment>
<gene>
    <name evidence="2" type="ORF">COA71_05575</name>
</gene>
<reference evidence="2" key="1">
    <citation type="journal article" date="2018" name="ISME J.">
        <title>A dynamic microbial community with high functional redundancy inhabits the cold, oxic subseafloor aquifer.</title>
        <authorList>
            <person name="Tully B.J."/>
            <person name="Wheat C.G."/>
            <person name="Glazer B.T."/>
            <person name="Huber J.A."/>
        </authorList>
    </citation>
    <scope>NUCLEOTIDE SEQUENCE</scope>
    <source>
        <strain evidence="2">NORP41</strain>
    </source>
</reference>
<evidence type="ECO:0000259" key="1">
    <source>
        <dbReference type="SMART" id="SM00849"/>
    </source>
</evidence>
<protein>
    <recommendedName>
        <fullName evidence="1">Metallo-beta-lactamase domain-containing protein</fullName>
    </recommendedName>
</protein>
<proteinExistence type="predicted"/>